<protein>
    <submittedName>
        <fullName evidence="1">YdhR family protein</fullName>
    </submittedName>
</protein>
<gene>
    <name evidence="1" type="ORF">GWK16_02220</name>
</gene>
<dbReference type="EMBL" id="JABBKX010000001">
    <property type="protein sequence ID" value="NMJ40040.1"/>
    <property type="molecule type" value="Genomic_DNA"/>
</dbReference>
<dbReference type="Pfam" id="PF08803">
    <property type="entry name" value="ydhR"/>
    <property type="match status" value="1"/>
</dbReference>
<dbReference type="SUPFAM" id="SSF54909">
    <property type="entry name" value="Dimeric alpha+beta barrel"/>
    <property type="match status" value="1"/>
</dbReference>
<evidence type="ECO:0000313" key="2">
    <source>
        <dbReference type="Proteomes" id="UP000548582"/>
    </source>
</evidence>
<reference evidence="1 2" key="1">
    <citation type="submission" date="2020-03" db="EMBL/GenBank/DDBJ databases">
        <authorList>
            <person name="Sun Q."/>
        </authorList>
    </citation>
    <scope>NUCLEOTIDE SEQUENCE [LARGE SCALE GENOMIC DNA]</scope>
    <source>
        <strain evidence="1 2">JC162</strain>
    </source>
</reference>
<dbReference type="InterPro" id="IPR014910">
    <property type="entry name" value="YdhR"/>
</dbReference>
<dbReference type="RefSeq" id="WP_170052329.1">
    <property type="nucleotide sequence ID" value="NZ_JABBKX010000001.1"/>
</dbReference>
<sequence>MVIVQVNYTRPAMPKAEWEARYTDDRAKQFLAVPGLQWKIWLDGEEERRAGGIYLFDSRASAEAYVNGPIVARMKANPDITELQIRMFDVRERMTAITNGPVPGLAMAAE</sequence>
<dbReference type="PANTHER" id="PTHR39169">
    <property type="match status" value="1"/>
</dbReference>
<evidence type="ECO:0000313" key="1">
    <source>
        <dbReference type="EMBL" id="NMJ40040.1"/>
    </source>
</evidence>
<organism evidence="1 2">
    <name type="scientific">Neoroseomonas marina</name>
    <dbReference type="NCBI Taxonomy" id="1232220"/>
    <lineage>
        <taxon>Bacteria</taxon>
        <taxon>Pseudomonadati</taxon>
        <taxon>Pseudomonadota</taxon>
        <taxon>Alphaproteobacteria</taxon>
        <taxon>Acetobacterales</taxon>
        <taxon>Acetobacteraceae</taxon>
        <taxon>Neoroseomonas</taxon>
    </lineage>
</organism>
<accession>A0A848E977</accession>
<proteinExistence type="predicted"/>
<dbReference type="Gene3D" id="3.30.70.100">
    <property type="match status" value="1"/>
</dbReference>
<dbReference type="InterPro" id="IPR011008">
    <property type="entry name" value="Dimeric_a/b-barrel"/>
</dbReference>
<name>A0A848E977_9PROT</name>
<dbReference type="Proteomes" id="UP000548582">
    <property type="component" value="Unassembled WGS sequence"/>
</dbReference>
<comment type="caution">
    <text evidence="1">The sequence shown here is derived from an EMBL/GenBank/DDBJ whole genome shotgun (WGS) entry which is preliminary data.</text>
</comment>
<dbReference type="PANTHER" id="PTHR39169:SF1">
    <property type="entry name" value="MONOOXYGENASE YDHR-RELATED"/>
    <property type="match status" value="1"/>
</dbReference>
<keyword evidence="2" id="KW-1185">Reference proteome</keyword>
<dbReference type="AlphaFoldDB" id="A0A848E977"/>